<protein>
    <submittedName>
        <fullName evidence="2">Uncharacterized protein</fullName>
    </submittedName>
</protein>
<accession>A0ABV8R4T1</accession>
<sequence length="75" mass="7925">MSEAPNPSKCASENPNGFSDANVQEALTRAEGILALAGGAPDDRARRLARRVLRGTSTPKSAVGRYLDATLAQER</sequence>
<dbReference type="Proteomes" id="UP001595773">
    <property type="component" value="Unassembled WGS sequence"/>
</dbReference>
<gene>
    <name evidence="2" type="ORF">ACFOW9_12455</name>
</gene>
<evidence type="ECO:0000313" key="3">
    <source>
        <dbReference type="Proteomes" id="UP001595773"/>
    </source>
</evidence>
<keyword evidence="3" id="KW-1185">Reference proteome</keyword>
<feature type="region of interest" description="Disordered" evidence="1">
    <location>
        <begin position="1"/>
        <end position="21"/>
    </location>
</feature>
<dbReference type="RefSeq" id="WP_230066775.1">
    <property type="nucleotide sequence ID" value="NZ_BAABLL010000008.1"/>
</dbReference>
<feature type="compositionally biased region" description="Polar residues" evidence="1">
    <location>
        <begin position="9"/>
        <end position="21"/>
    </location>
</feature>
<comment type="caution">
    <text evidence="2">The sequence shown here is derived from an EMBL/GenBank/DDBJ whole genome shotgun (WGS) entry which is preliminary data.</text>
</comment>
<organism evidence="2 3">
    <name type="scientific">Arthrobacter cryoconiti</name>
    <dbReference type="NCBI Taxonomy" id="748907"/>
    <lineage>
        <taxon>Bacteria</taxon>
        <taxon>Bacillati</taxon>
        <taxon>Actinomycetota</taxon>
        <taxon>Actinomycetes</taxon>
        <taxon>Micrococcales</taxon>
        <taxon>Micrococcaceae</taxon>
        <taxon>Arthrobacter</taxon>
    </lineage>
</organism>
<evidence type="ECO:0000313" key="2">
    <source>
        <dbReference type="EMBL" id="MFC4266413.1"/>
    </source>
</evidence>
<reference evidence="3" key="1">
    <citation type="journal article" date="2019" name="Int. J. Syst. Evol. Microbiol.">
        <title>The Global Catalogue of Microorganisms (GCM) 10K type strain sequencing project: providing services to taxonomists for standard genome sequencing and annotation.</title>
        <authorList>
            <consortium name="The Broad Institute Genomics Platform"/>
            <consortium name="The Broad Institute Genome Sequencing Center for Infectious Disease"/>
            <person name="Wu L."/>
            <person name="Ma J."/>
        </authorList>
    </citation>
    <scope>NUCLEOTIDE SEQUENCE [LARGE SCALE GENOMIC DNA]</scope>
    <source>
        <strain evidence="3">CGMCC 1.10698</strain>
    </source>
</reference>
<proteinExistence type="predicted"/>
<dbReference type="EMBL" id="JBHSCQ010000020">
    <property type="protein sequence ID" value="MFC4266413.1"/>
    <property type="molecule type" value="Genomic_DNA"/>
</dbReference>
<evidence type="ECO:0000256" key="1">
    <source>
        <dbReference type="SAM" id="MobiDB-lite"/>
    </source>
</evidence>
<name>A0ABV8R4T1_9MICC</name>